<protein>
    <submittedName>
        <fullName evidence="2">Uncharacterized protein</fullName>
    </submittedName>
</protein>
<dbReference type="AlphaFoldDB" id="A0AA36A3C3"/>
<gene>
    <name evidence="2" type="ORF">LSALG_LOCUS40969</name>
</gene>
<sequence>MLQTCMPPVIANEGALALSISPEYTKKTQFIKDKILSSCIKKLVMHDVGVDRIGENKDDTANDIDQGLNEFDDAANDIDHGFNEFDEAANDFDFWLYQHILQYNEQNVDDEVHEGKDNAINKEVTEEENNERTEMNDKNVEMRDFAVDDGSEDKTETDEENHERSDESDDSDDSDFWVDEDNIIPYVKVDMRDFYMNIDLEAEFS</sequence>
<organism evidence="2 3">
    <name type="scientific">Lactuca saligna</name>
    <name type="common">Willowleaf lettuce</name>
    <dbReference type="NCBI Taxonomy" id="75948"/>
    <lineage>
        <taxon>Eukaryota</taxon>
        <taxon>Viridiplantae</taxon>
        <taxon>Streptophyta</taxon>
        <taxon>Embryophyta</taxon>
        <taxon>Tracheophyta</taxon>
        <taxon>Spermatophyta</taxon>
        <taxon>Magnoliopsida</taxon>
        <taxon>eudicotyledons</taxon>
        <taxon>Gunneridae</taxon>
        <taxon>Pentapetalae</taxon>
        <taxon>asterids</taxon>
        <taxon>campanulids</taxon>
        <taxon>Asterales</taxon>
        <taxon>Asteraceae</taxon>
        <taxon>Cichorioideae</taxon>
        <taxon>Cichorieae</taxon>
        <taxon>Lactucinae</taxon>
        <taxon>Lactuca</taxon>
    </lineage>
</organism>
<proteinExistence type="predicted"/>
<keyword evidence="3" id="KW-1185">Reference proteome</keyword>
<dbReference type="Proteomes" id="UP001177003">
    <property type="component" value="Chromosome 9"/>
</dbReference>
<accession>A0AA36A3C3</accession>
<feature type="compositionally biased region" description="Acidic residues" evidence="1">
    <location>
        <begin position="147"/>
        <end position="177"/>
    </location>
</feature>
<reference evidence="2" key="1">
    <citation type="submission" date="2023-04" db="EMBL/GenBank/DDBJ databases">
        <authorList>
            <person name="Vijverberg K."/>
            <person name="Xiong W."/>
            <person name="Schranz E."/>
        </authorList>
    </citation>
    <scope>NUCLEOTIDE SEQUENCE</scope>
</reference>
<feature type="region of interest" description="Disordered" evidence="1">
    <location>
        <begin position="118"/>
        <end position="177"/>
    </location>
</feature>
<name>A0AA36A3C3_LACSI</name>
<dbReference type="EMBL" id="OX465085">
    <property type="protein sequence ID" value="CAI9302482.1"/>
    <property type="molecule type" value="Genomic_DNA"/>
</dbReference>
<evidence type="ECO:0000313" key="3">
    <source>
        <dbReference type="Proteomes" id="UP001177003"/>
    </source>
</evidence>
<evidence type="ECO:0000313" key="2">
    <source>
        <dbReference type="EMBL" id="CAI9302482.1"/>
    </source>
</evidence>
<evidence type="ECO:0000256" key="1">
    <source>
        <dbReference type="SAM" id="MobiDB-lite"/>
    </source>
</evidence>
<feature type="compositionally biased region" description="Basic and acidic residues" evidence="1">
    <location>
        <begin position="118"/>
        <end position="146"/>
    </location>
</feature>